<dbReference type="RefSeq" id="WP_379556248.1">
    <property type="nucleotide sequence ID" value="NZ_JBHUKO010000002.1"/>
</dbReference>
<feature type="region of interest" description="Disordered" evidence="1">
    <location>
        <begin position="1"/>
        <end position="23"/>
    </location>
</feature>
<evidence type="ECO:0000256" key="2">
    <source>
        <dbReference type="SAM" id="Phobius"/>
    </source>
</evidence>
<keyword evidence="2" id="KW-0472">Membrane</keyword>
<proteinExistence type="predicted"/>
<comment type="caution">
    <text evidence="3">The sequence shown here is derived from an EMBL/GenBank/DDBJ whole genome shotgun (WGS) entry which is preliminary data.</text>
</comment>
<sequence>MIGPLPPAPARMPPRVPSRAGEQVHERKARAAEFLPAVLLLGVGLAALCAAWSASGRGSGQYLVVAPPDTSLAASINLVRAAGGSVLGTGALPNMIVAGSAQEGFTTTLRKTGAWFAIPVPRIAGCEAAPSQEQAP</sequence>
<organism evidence="3 4">
    <name type="scientific">Novosphingobium soli</name>
    <dbReference type="NCBI Taxonomy" id="574956"/>
    <lineage>
        <taxon>Bacteria</taxon>
        <taxon>Pseudomonadati</taxon>
        <taxon>Pseudomonadota</taxon>
        <taxon>Alphaproteobacteria</taxon>
        <taxon>Sphingomonadales</taxon>
        <taxon>Sphingomonadaceae</taxon>
        <taxon>Novosphingobium</taxon>
    </lineage>
</organism>
<evidence type="ECO:0000256" key="1">
    <source>
        <dbReference type="SAM" id="MobiDB-lite"/>
    </source>
</evidence>
<keyword evidence="2" id="KW-0812">Transmembrane</keyword>
<protein>
    <submittedName>
        <fullName evidence="3">Uncharacterized protein</fullName>
    </submittedName>
</protein>
<dbReference type="EMBL" id="JBHLWK010000001">
    <property type="protein sequence ID" value="MFC0202837.1"/>
    <property type="molecule type" value="Genomic_DNA"/>
</dbReference>
<reference evidence="3 4" key="1">
    <citation type="submission" date="2024-09" db="EMBL/GenBank/DDBJ databases">
        <authorList>
            <person name="Sun Q."/>
            <person name="Mori K."/>
        </authorList>
    </citation>
    <scope>NUCLEOTIDE SEQUENCE [LARGE SCALE GENOMIC DNA]</scope>
    <source>
        <strain evidence="3 4">CCM 7706</strain>
    </source>
</reference>
<keyword evidence="4" id="KW-1185">Reference proteome</keyword>
<accession>A0ABV6CQZ3</accession>
<gene>
    <name evidence="3" type="ORF">ACFFJC_00965</name>
</gene>
<evidence type="ECO:0000313" key="4">
    <source>
        <dbReference type="Proteomes" id="UP001589798"/>
    </source>
</evidence>
<feature type="transmembrane region" description="Helical" evidence="2">
    <location>
        <begin position="34"/>
        <end position="54"/>
    </location>
</feature>
<keyword evidence="2" id="KW-1133">Transmembrane helix</keyword>
<name>A0ABV6CQZ3_9SPHN</name>
<feature type="compositionally biased region" description="Pro residues" evidence="1">
    <location>
        <begin position="1"/>
        <end position="16"/>
    </location>
</feature>
<dbReference type="Proteomes" id="UP001589798">
    <property type="component" value="Unassembled WGS sequence"/>
</dbReference>
<evidence type="ECO:0000313" key="3">
    <source>
        <dbReference type="EMBL" id="MFC0202837.1"/>
    </source>
</evidence>